<feature type="signal peptide" evidence="2">
    <location>
        <begin position="1"/>
        <end position="25"/>
    </location>
</feature>
<feature type="region of interest" description="Disordered" evidence="1">
    <location>
        <begin position="32"/>
        <end position="108"/>
    </location>
</feature>
<feature type="chain" id="PRO_5042698180" description="DUF4232 domain-containing protein" evidence="2">
    <location>
        <begin position="26"/>
        <end position="244"/>
    </location>
</feature>
<keyword evidence="2" id="KW-0732">Signal</keyword>
<dbReference type="AlphaFoldDB" id="A0A2N8NYI0"/>
<feature type="compositionally biased region" description="Low complexity" evidence="1">
    <location>
        <begin position="44"/>
        <end position="62"/>
    </location>
</feature>
<evidence type="ECO:0000313" key="4">
    <source>
        <dbReference type="EMBL" id="MBB5121381.1"/>
    </source>
</evidence>
<dbReference type="InterPro" id="IPR025326">
    <property type="entry name" value="DUF4232"/>
</dbReference>
<comment type="caution">
    <text evidence="5">The sequence shown here is derived from an EMBL/GenBank/DDBJ whole genome shotgun (WGS) entry which is preliminary data.</text>
</comment>
<dbReference type="EMBL" id="JACHJF010000018">
    <property type="protein sequence ID" value="MBB5121381.1"/>
    <property type="molecule type" value="Genomic_DNA"/>
</dbReference>
<feature type="compositionally biased region" description="Gly residues" evidence="1">
    <location>
        <begin position="80"/>
        <end position="94"/>
    </location>
</feature>
<accession>A0A2N8NYI0</accession>
<dbReference type="EMBL" id="LGUI01000003">
    <property type="protein sequence ID" value="PNE33822.1"/>
    <property type="molecule type" value="Genomic_DNA"/>
</dbReference>
<evidence type="ECO:0000313" key="6">
    <source>
        <dbReference type="Proteomes" id="UP000235945"/>
    </source>
</evidence>
<dbReference type="RefSeq" id="WP_102918608.1">
    <property type="nucleotide sequence ID" value="NZ_JACHJF010000018.1"/>
</dbReference>
<proteinExistence type="predicted"/>
<dbReference type="PROSITE" id="PS51257">
    <property type="entry name" value="PROKAR_LIPOPROTEIN"/>
    <property type="match status" value="1"/>
</dbReference>
<keyword evidence="6" id="KW-1185">Reference proteome</keyword>
<gene>
    <name evidence="5" type="ORF">AF335_13575</name>
    <name evidence="4" type="ORF">FHS36_004835</name>
</gene>
<dbReference type="Proteomes" id="UP000528608">
    <property type="component" value="Unassembled WGS sequence"/>
</dbReference>
<dbReference type="Pfam" id="PF14016">
    <property type="entry name" value="DUF4232"/>
    <property type="match status" value="1"/>
</dbReference>
<dbReference type="OrthoDB" id="3854042at2"/>
<organism evidence="5 6">
    <name type="scientific">Streptomyces eurocidicus</name>
    <name type="common">Streptoverticillium eurocidicus</name>
    <dbReference type="NCBI Taxonomy" id="66423"/>
    <lineage>
        <taxon>Bacteria</taxon>
        <taxon>Bacillati</taxon>
        <taxon>Actinomycetota</taxon>
        <taxon>Actinomycetes</taxon>
        <taxon>Kitasatosporales</taxon>
        <taxon>Streptomycetaceae</taxon>
        <taxon>Streptomyces</taxon>
    </lineage>
</organism>
<evidence type="ECO:0000259" key="3">
    <source>
        <dbReference type="Pfam" id="PF14016"/>
    </source>
</evidence>
<name>A0A2N8NYI0_STREU</name>
<dbReference type="Proteomes" id="UP000235945">
    <property type="component" value="Unassembled WGS sequence"/>
</dbReference>
<reference evidence="4 7" key="3">
    <citation type="submission" date="2020-08" db="EMBL/GenBank/DDBJ databases">
        <title>Genomic Encyclopedia of Type Strains, Phase III (KMG-III): the genomes of soil and plant-associated and newly described type strains.</title>
        <authorList>
            <person name="Whitman W."/>
        </authorList>
    </citation>
    <scope>NUCLEOTIDE SEQUENCE [LARGE SCALE GENOMIC DNA]</scope>
    <source>
        <strain evidence="4 7">CECT 3259</strain>
    </source>
</reference>
<evidence type="ECO:0000313" key="7">
    <source>
        <dbReference type="Proteomes" id="UP000528608"/>
    </source>
</evidence>
<evidence type="ECO:0000256" key="1">
    <source>
        <dbReference type="SAM" id="MobiDB-lite"/>
    </source>
</evidence>
<evidence type="ECO:0000256" key="2">
    <source>
        <dbReference type="SAM" id="SignalP"/>
    </source>
</evidence>
<sequence length="244" mass="24392">MRASVRRPRLLAAVSVAIAALALTACENGEGTREEGAASQQSVQPARSGQAAQPSQSAAARGEQAPKPGHTAGSAAAGEKGAGGAGTGRSGKAGGSAAPASDDDANAPENRVACTADNTEIIATPVSRPLNHMLLTITNTGSRACDLKGYPIVKFEGAQSVPPVMESTKPQAVTTLLPGKKGYAGVILSAGDGSGGEGRTAQSLEIGFEGGDKMAEAALQAKGVHIDDSLRVTYWVTTSADALS</sequence>
<protein>
    <recommendedName>
        <fullName evidence="3">DUF4232 domain-containing protein</fullName>
    </recommendedName>
</protein>
<evidence type="ECO:0000313" key="5">
    <source>
        <dbReference type="EMBL" id="PNE33822.1"/>
    </source>
</evidence>
<feature type="domain" description="DUF4232" evidence="3">
    <location>
        <begin position="114"/>
        <end position="235"/>
    </location>
</feature>
<reference evidence="6" key="1">
    <citation type="submission" date="2015-07" db="EMBL/GenBank/DDBJ databases">
        <authorList>
            <person name="Graham D.E."/>
            <person name="Giannone R.J."/>
            <person name="Gulvik C.A."/>
            <person name="Hettich R.L."/>
            <person name="Klingeman D.M."/>
            <person name="Mahan K.M."/>
            <person name="Parry R.J."/>
            <person name="Spain J.C."/>
        </authorList>
    </citation>
    <scope>NUCLEOTIDE SEQUENCE [LARGE SCALE GENOMIC DNA]</scope>
    <source>
        <strain evidence="6">ATCC 27428</strain>
    </source>
</reference>
<reference evidence="5" key="2">
    <citation type="submission" date="2015-07" db="EMBL/GenBank/DDBJ databases">
        <authorList>
            <person name="Noorani M."/>
        </authorList>
    </citation>
    <scope>NUCLEOTIDE SEQUENCE [LARGE SCALE GENOMIC DNA]</scope>
    <source>
        <strain evidence="5">ATCC 27428</strain>
    </source>
</reference>